<reference evidence="1 2" key="1">
    <citation type="submission" date="2013-02" db="EMBL/GenBank/DDBJ databases">
        <title>The Genome Sequence of Acinetobacter bereziniae CIP 70.12.</title>
        <authorList>
            <consortium name="The Broad Institute Genome Sequencing Platform"/>
            <consortium name="The Broad Institute Genome Sequencing Center for Infectious Disease"/>
            <person name="Cerqueira G."/>
            <person name="Feldgarden M."/>
            <person name="Courvalin P."/>
            <person name="Perichon B."/>
            <person name="Grillot-Courvalin C."/>
            <person name="Clermont D."/>
            <person name="Rocha E."/>
            <person name="Yoon E.-J."/>
            <person name="Nemec A."/>
            <person name="Walker B."/>
            <person name="Young S.K."/>
            <person name="Zeng Q."/>
            <person name="Gargeya S."/>
            <person name="Fitzgerald M."/>
            <person name="Haas B."/>
            <person name="Abouelleil A."/>
            <person name="Alvarado L."/>
            <person name="Arachchi H.M."/>
            <person name="Berlin A.M."/>
            <person name="Chapman S.B."/>
            <person name="Dewar J."/>
            <person name="Goldberg J."/>
            <person name="Griggs A."/>
            <person name="Gujja S."/>
            <person name="Hansen M."/>
            <person name="Howarth C."/>
            <person name="Imamovic A."/>
            <person name="Larimer J."/>
            <person name="McCowan C."/>
            <person name="Murphy C."/>
            <person name="Neiman D."/>
            <person name="Pearson M."/>
            <person name="Priest M."/>
            <person name="Roberts A."/>
            <person name="Saif S."/>
            <person name="Shea T."/>
            <person name="Sisk P."/>
            <person name="Sykes S."/>
            <person name="Wortman J."/>
            <person name="Nusbaum C."/>
            <person name="Birren B."/>
        </authorList>
    </citation>
    <scope>NUCLEOTIDE SEQUENCE [LARGE SCALE GENOMIC DNA]</scope>
    <source>
        <strain evidence="1 2">CIP 70.12</strain>
    </source>
</reference>
<name>N9F5D8_ACIBZ</name>
<dbReference type="RefSeq" id="WP_005029547.1">
    <property type="nucleotide sequence ID" value="NZ_KB849755.1"/>
</dbReference>
<comment type="caution">
    <text evidence="1">The sequence shown here is derived from an EMBL/GenBank/DDBJ whole genome shotgun (WGS) entry which is preliminary data.</text>
</comment>
<dbReference type="HOGENOM" id="CLU_1465227_0_0_6"/>
<dbReference type="PATRIC" id="fig|1217650.3.peg.739"/>
<dbReference type="AlphaFoldDB" id="N9F5D8"/>
<dbReference type="EMBL" id="APQG01000015">
    <property type="protein sequence ID" value="ENW00126.1"/>
    <property type="molecule type" value="Genomic_DNA"/>
</dbReference>
<dbReference type="GeneID" id="69462176"/>
<protein>
    <recommendedName>
        <fullName evidence="3">DUF3631 domain-containing protein</fullName>
    </recommendedName>
</protein>
<dbReference type="OrthoDB" id="5959484at2"/>
<sequence>MQNLEQINLEQSQEMLSLLSSTDNLTFQTFCESSNCKTKARTFNGSFKQHVKSLITLDAMEISPIACITAPEKRCGKTQFLNVISELVKRPMPTSNITAAALFRSIEKWTPTLLIDEADSFIKDSEDLRGILNAGHGRRSSYVIRTVGDNHEPKKFNVWGAKAISGIGHLPDTLIGSLENVRIV</sequence>
<proteinExistence type="predicted"/>
<accession>N9F5D8</accession>
<gene>
    <name evidence="1" type="ORF">F938_00769</name>
</gene>
<evidence type="ECO:0000313" key="2">
    <source>
        <dbReference type="Proteomes" id="UP000013251"/>
    </source>
</evidence>
<evidence type="ECO:0008006" key="3">
    <source>
        <dbReference type="Google" id="ProtNLM"/>
    </source>
</evidence>
<evidence type="ECO:0000313" key="1">
    <source>
        <dbReference type="EMBL" id="ENW00126.1"/>
    </source>
</evidence>
<organism evidence="1 2">
    <name type="scientific">Acinetobacter bereziniae LMG 1003 = CIP 70.12</name>
    <dbReference type="NCBI Taxonomy" id="981324"/>
    <lineage>
        <taxon>Bacteria</taxon>
        <taxon>Pseudomonadati</taxon>
        <taxon>Pseudomonadota</taxon>
        <taxon>Gammaproteobacteria</taxon>
        <taxon>Moraxellales</taxon>
        <taxon>Moraxellaceae</taxon>
        <taxon>Acinetobacter</taxon>
    </lineage>
</organism>
<dbReference type="Proteomes" id="UP000013251">
    <property type="component" value="Unassembled WGS sequence"/>
</dbReference>
<keyword evidence="2" id="KW-1185">Reference proteome</keyword>